<accession>A0AAV5ILE7</accession>
<protein>
    <submittedName>
        <fullName evidence="2">Uncharacterized protein</fullName>
    </submittedName>
</protein>
<organism evidence="2 3">
    <name type="scientific">Rubroshorea leprosula</name>
    <dbReference type="NCBI Taxonomy" id="152421"/>
    <lineage>
        <taxon>Eukaryota</taxon>
        <taxon>Viridiplantae</taxon>
        <taxon>Streptophyta</taxon>
        <taxon>Embryophyta</taxon>
        <taxon>Tracheophyta</taxon>
        <taxon>Spermatophyta</taxon>
        <taxon>Magnoliopsida</taxon>
        <taxon>eudicotyledons</taxon>
        <taxon>Gunneridae</taxon>
        <taxon>Pentapetalae</taxon>
        <taxon>rosids</taxon>
        <taxon>malvids</taxon>
        <taxon>Malvales</taxon>
        <taxon>Dipterocarpaceae</taxon>
        <taxon>Rubroshorea</taxon>
    </lineage>
</organism>
<name>A0AAV5ILE7_9ROSI</name>
<feature type="region of interest" description="Disordered" evidence="1">
    <location>
        <begin position="1"/>
        <end position="29"/>
    </location>
</feature>
<evidence type="ECO:0000313" key="2">
    <source>
        <dbReference type="EMBL" id="GKU99501.1"/>
    </source>
</evidence>
<gene>
    <name evidence="2" type="ORF">SLEP1_g12347</name>
</gene>
<feature type="region of interest" description="Disordered" evidence="1">
    <location>
        <begin position="125"/>
        <end position="150"/>
    </location>
</feature>
<dbReference type="EMBL" id="BPVZ01000014">
    <property type="protein sequence ID" value="GKU99501.1"/>
    <property type="molecule type" value="Genomic_DNA"/>
</dbReference>
<feature type="region of interest" description="Disordered" evidence="1">
    <location>
        <begin position="181"/>
        <end position="204"/>
    </location>
</feature>
<evidence type="ECO:0000313" key="3">
    <source>
        <dbReference type="Proteomes" id="UP001054252"/>
    </source>
</evidence>
<evidence type="ECO:0000256" key="1">
    <source>
        <dbReference type="SAM" id="MobiDB-lite"/>
    </source>
</evidence>
<comment type="caution">
    <text evidence="2">The sequence shown here is derived from an EMBL/GenBank/DDBJ whole genome shotgun (WGS) entry which is preliminary data.</text>
</comment>
<sequence>MKIQNPPALMLGEQVNQPHLPPQNQPIVGGPVQLEPIKAASCMAELGNQQQLQEKIDKGILRFLEKAKETMGIDANPFPDLLAADDLRWVIKEARSRKDQAILDPPRGRNHEGHDLKQRKIGPSQSVVKSSYEGGSRMVKSPLRSPSQKWERVVHPMFPKAQNPKTLRWHLQRKIAEESCRQQMENSGGMADLAQPLPTRMKSV</sequence>
<reference evidence="2 3" key="1">
    <citation type="journal article" date="2021" name="Commun. Biol.">
        <title>The genome of Shorea leprosula (Dipterocarpaceae) highlights the ecological relevance of drought in aseasonal tropical rainforests.</title>
        <authorList>
            <person name="Ng K.K.S."/>
            <person name="Kobayashi M.J."/>
            <person name="Fawcett J.A."/>
            <person name="Hatakeyama M."/>
            <person name="Paape T."/>
            <person name="Ng C.H."/>
            <person name="Ang C.C."/>
            <person name="Tnah L.H."/>
            <person name="Lee C.T."/>
            <person name="Nishiyama T."/>
            <person name="Sese J."/>
            <person name="O'Brien M.J."/>
            <person name="Copetti D."/>
            <person name="Mohd Noor M.I."/>
            <person name="Ong R.C."/>
            <person name="Putra M."/>
            <person name="Sireger I.Z."/>
            <person name="Indrioko S."/>
            <person name="Kosugi Y."/>
            <person name="Izuno A."/>
            <person name="Isagi Y."/>
            <person name="Lee S.L."/>
            <person name="Shimizu K.K."/>
        </authorList>
    </citation>
    <scope>NUCLEOTIDE SEQUENCE [LARGE SCALE GENOMIC DNA]</scope>
    <source>
        <strain evidence="2">214</strain>
    </source>
</reference>
<dbReference type="Proteomes" id="UP001054252">
    <property type="component" value="Unassembled WGS sequence"/>
</dbReference>
<keyword evidence="3" id="KW-1185">Reference proteome</keyword>
<dbReference type="AlphaFoldDB" id="A0AAV5ILE7"/>
<proteinExistence type="predicted"/>